<dbReference type="EMBL" id="NMRN01000071">
    <property type="protein sequence ID" value="PAS91610.1"/>
    <property type="molecule type" value="Genomic_DNA"/>
</dbReference>
<name>A0A272EPJ7_9RHOO</name>
<dbReference type="Gene3D" id="2.40.50.100">
    <property type="match status" value="1"/>
</dbReference>
<organism evidence="6 7">
    <name type="scientific">Candidatus Dactylopiibacterium carminicum</name>
    <dbReference type="NCBI Taxonomy" id="857335"/>
    <lineage>
        <taxon>Bacteria</taxon>
        <taxon>Pseudomonadati</taxon>
        <taxon>Pseudomonadota</taxon>
        <taxon>Betaproteobacteria</taxon>
        <taxon>Rhodocyclales</taxon>
        <taxon>Rhodocyclaceae</taxon>
        <taxon>Candidatus Dactylopiibacterium</taxon>
    </lineage>
</organism>
<evidence type="ECO:0000313" key="7">
    <source>
        <dbReference type="Proteomes" id="UP000216107"/>
    </source>
</evidence>
<dbReference type="PANTHER" id="PTHR30469:SF15">
    <property type="entry name" value="HLYD FAMILY OF SECRETION PROTEINS"/>
    <property type="match status" value="1"/>
</dbReference>
<dbReference type="Gene3D" id="2.40.420.20">
    <property type="match status" value="1"/>
</dbReference>
<evidence type="ECO:0000313" key="6">
    <source>
        <dbReference type="EMBL" id="PAS91610.1"/>
    </source>
</evidence>
<comment type="similarity">
    <text evidence="1">Belongs to the membrane fusion protein (MFP) (TC 8.A.1) family.</text>
</comment>
<evidence type="ECO:0000259" key="4">
    <source>
        <dbReference type="Pfam" id="PF25973"/>
    </source>
</evidence>
<dbReference type="EMBL" id="MDUX01000070">
    <property type="protein sequence ID" value="KAF7598001.1"/>
    <property type="molecule type" value="Genomic_DNA"/>
</dbReference>
<dbReference type="Gene3D" id="2.40.30.170">
    <property type="match status" value="1"/>
</dbReference>
<protein>
    <submittedName>
        <fullName evidence="5">Efflux RND transporter periplasmic adaptor subunit</fullName>
    </submittedName>
    <submittedName>
        <fullName evidence="6">Efflux transporter periplasmic adaptor subunit</fullName>
    </submittedName>
</protein>
<reference evidence="5 8" key="1">
    <citation type="submission" date="2016-08" db="EMBL/GenBank/DDBJ databases">
        <title>Candidatus Dactylopiibacterium carminicum genome sequence.</title>
        <authorList>
            <person name="Ramirez-Puebla S.T."/>
            <person name="Ormeno-Orrillo E."/>
            <person name="Vera-Ponce De Leon A."/>
            <person name="Luis L."/>
            <person name="Sanchez-Flores A."/>
            <person name="Monica R."/>
            <person name="Martinez-Romero E."/>
        </authorList>
    </citation>
    <scope>NUCLEOTIDE SEQUENCE [LARGE SCALE GENOMIC DNA]</scope>
    <source>
        <strain evidence="5">END1</strain>
    </source>
</reference>
<dbReference type="OrthoDB" id="10524at2"/>
<proteinExistence type="inferred from homology"/>
<dbReference type="InterPro" id="IPR058792">
    <property type="entry name" value="Beta-barrel_RND_2"/>
</dbReference>
<dbReference type="GO" id="GO:1990281">
    <property type="term" value="C:efflux pump complex"/>
    <property type="evidence" value="ECO:0007669"/>
    <property type="project" value="TreeGrafter"/>
</dbReference>
<accession>A0A272EPJ7</accession>
<comment type="caution">
    <text evidence="6">The sequence shown here is derived from an EMBL/GenBank/DDBJ whole genome shotgun (WGS) entry which is preliminary data.</text>
</comment>
<dbReference type="Pfam" id="PF25954">
    <property type="entry name" value="Beta-barrel_RND_2"/>
    <property type="match status" value="1"/>
</dbReference>
<evidence type="ECO:0000313" key="5">
    <source>
        <dbReference type="EMBL" id="KAF7598001.1"/>
    </source>
</evidence>
<dbReference type="InterPro" id="IPR058647">
    <property type="entry name" value="BSH_CzcB-like"/>
</dbReference>
<gene>
    <name evidence="5" type="ORF">BGI27_15595</name>
    <name evidence="6" type="ORF">CGU29_15540</name>
</gene>
<reference evidence="6 7" key="2">
    <citation type="submission" date="2017-07" db="EMBL/GenBank/DDBJ databases">
        <title>Candidatus Dactylopiibacterium carminicum, a nitrogen-fixing symbiont of the cochineal insect Dactylopius coccus and Dactylopius opuntiae (Hemiptera: Coccoidea: Dactylopiidae).</title>
        <authorList>
            <person name="Vera A."/>
        </authorList>
    </citation>
    <scope>NUCLEOTIDE SEQUENCE [LARGE SCALE GENOMIC DNA]</scope>
    <source>
        <strain evidence="6 7">NFDCM</strain>
    </source>
</reference>
<dbReference type="Pfam" id="PF25967">
    <property type="entry name" value="RND-MFP_C"/>
    <property type="match status" value="1"/>
</dbReference>
<dbReference type="InterPro" id="IPR058627">
    <property type="entry name" value="MdtA-like_C"/>
</dbReference>
<feature type="domain" description="CzcB-like barrel-sandwich hybrid" evidence="4">
    <location>
        <begin position="78"/>
        <end position="212"/>
    </location>
</feature>
<dbReference type="InterPro" id="IPR006143">
    <property type="entry name" value="RND_pump_MFP"/>
</dbReference>
<dbReference type="PANTHER" id="PTHR30469">
    <property type="entry name" value="MULTIDRUG RESISTANCE PROTEIN MDTA"/>
    <property type="match status" value="1"/>
</dbReference>
<dbReference type="Proteomes" id="UP000623509">
    <property type="component" value="Unassembled WGS sequence"/>
</dbReference>
<dbReference type="AlphaFoldDB" id="A0A272EPJ7"/>
<evidence type="ECO:0000313" key="8">
    <source>
        <dbReference type="Proteomes" id="UP000623509"/>
    </source>
</evidence>
<dbReference type="SUPFAM" id="SSF111369">
    <property type="entry name" value="HlyD-like secretion proteins"/>
    <property type="match status" value="1"/>
</dbReference>
<evidence type="ECO:0000259" key="2">
    <source>
        <dbReference type="Pfam" id="PF25954"/>
    </source>
</evidence>
<feature type="domain" description="CusB-like beta-barrel" evidence="2">
    <location>
        <begin position="222"/>
        <end position="288"/>
    </location>
</feature>
<evidence type="ECO:0000259" key="3">
    <source>
        <dbReference type="Pfam" id="PF25967"/>
    </source>
</evidence>
<dbReference type="GO" id="GO:0015562">
    <property type="term" value="F:efflux transmembrane transporter activity"/>
    <property type="evidence" value="ECO:0007669"/>
    <property type="project" value="TreeGrafter"/>
</dbReference>
<evidence type="ECO:0000256" key="1">
    <source>
        <dbReference type="ARBA" id="ARBA00009477"/>
    </source>
</evidence>
<sequence length="382" mass="40326">MMKRLKGFALPVAGIASAGLILMLALSMAKSQDRSAQEDAGHAALTVTAAGLQPATMPLRIAAGGNIMAWQEASIGTEASGMRLVEVRVNVGDAVRRGQLLASFAAETVAAELAQARAALAEADVALADAAANAWRARVLQESGALSAQQIQQYMLAERAVQARLEAARALETVQQVKLAQTRIHAPDDGLISARSASVGAVMPAGQELFRLIRGGRLEWRAEVSAADLARLRPGQTVRLASAEGSPIEGRLRKLAPVIDLQTRNGLAYVDLAPDSRVRAGMFVRGEFELGTDEVMTLPQSAVLLHEGFSYVMRIGQDSRVTQTKVIAGRHFGERIEIVRGLGVEDRVVASGAAFLGDGDRVRVVEAGSSAVSVLSGREAQP</sequence>
<dbReference type="Proteomes" id="UP000216107">
    <property type="component" value="Unassembled WGS sequence"/>
</dbReference>
<dbReference type="Gene3D" id="1.10.287.470">
    <property type="entry name" value="Helix hairpin bin"/>
    <property type="match status" value="1"/>
</dbReference>
<dbReference type="Pfam" id="PF25973">
    <property type="entry name" value="BSH_CzcB"/>
    <property type="match status" value="1"/>
</dbReference>
<dbReference type="NCBIfam" id="TIGR01730">
    <property type="entry name" value="RND_mfp"/>
    <property type="match status" value="1"/>
</dbReference>
<feature type="domain" description="Multidrug resistance protein MdtA-like C-terminal permuted SH3" evidence="3">
    <location>
        <begin position="295"/>
        <end position="353"/>
    </location>
</feature>
<keyword evidence="8" id="KW-1185">Reference proteome</keyword>